<evidence type="ECO:0000313" key="4">
    <source>
        <dbReference type="WBParaSite" id="GPLIN_000667500"/>
    </source>
</evidence>
<dbReference type="WBParaSite" id="GPLIN_000667500">
    <property type="protein sequence ID" value="GPLIN_000667500"/>
    <property type="gene ID" value="GPLIN_000667500"/>
</dbReference>
<dbReference type="AlphaFoldDB" id="A0A183C1D2"/>
<reference evidence="3" key="1">
    <citation type="submission" date="2014-05" db="EMBL/GenBank/DDBJ databases">
        <title>The genome and life-stage specific transcriptomes of Globodera pallida elucidate key aspects of plant parasitism by a cyst nematode.</title>
        <authorList>
            <person name="Cotton J.A."/>
            <person name="Lilley C.J."/>
            <person name="Jones L.M."/>
            <person name="Kikuchi T."/>
            <person name="Reid A.J."/>
            <person name="Thorpe P."/>
            <person name="Tsai I.J."/>
            <person name="Beasley H."/>
            <person name="Blok V."/>
            <person name="Cock P.J.A."/>
            <person name="Van den Akker S.E."/>
            <person name="Holroyd N."/>
            <person name="Hunt M."/>
            <person name="Mantelin S."/>
            <person name="Naghra H."/>
            <person name="Pain A."/>
            <person name="Palomares-Rius J.E."/>
            <person name="Zarowiecki M."/>
            <person name="Berriman M."/>
            <person name="Jones J.T."/>
            <person name="Urwin P.E."/>
        </authorList>
    </citation>
    <scope>NUCLEOTIDE SEQUENCE [LARGE SCALE GENOMIC DNA]</scope>
    <source>
        <strain evidence="3">Lindley</strain>
    </source>
</reference>
<feature type="region of interest" description="Disordered" evidence="1">
    <location>
        <begin position="81"/>
        <end position="102"/>
    </location>
</feature>
<feature type="chain" id="PRO_5008146921" evidence="2">
    <location>
        <begin position="22"/>
        <end position="156"/>
    </location>
</feature>
<protein>
    <submittedName>
        <fullName evidence="4">Uncharacterized protein</fullName>
    </submittedName>
</protein>
<keyword evidence="2" id="KW-0732">Signal</keyword>
<evidence type="ECO:0000313" key="3">
    <source>
        <dbReference type="Proteomes" id="UP000050741"/>
    </source>
</evidence>
<keyword evidence="3" id="KW-1185">Reference proteome</keyword>
<accession>A0A183C1D2</accession>
<organism evidence="3 4">
    <name type="scientific">Globodera pallida</name>
    <name type="common">Potato cyst nematode worm</name>
    <name type="synonym">Heterodera pallida</name>
    <dbReference type="NCBI Taxonomy" id="36090"/>
    <lineage>
        <taxon>Eukaryota</taxon>
        <taxon>Metazoa</taxon>
        <taxon>Ecdysozoa</taxon>
        <taxon>Nematoda</taxon>
        <taxon>Chromadorea</taxon>
        <taxon>Rhabditida</taxon>
        <taxon>Tylenchina</taxon>
        <taxon>Tylenchomorpha</taxon>
        <taxon>Tylenchoidea</taxon>
        <taxon>Heteroderidae</taxon>
        <taxon>Heteroderinae</taxon>
        <taxon>Globodera</taxon>
    </lineage>
</organism>
<feature type="signal peptide" evidence="2">
    <location>
        <begin position="1"/>
        <end position="21"/>
    </location>
</feature>
<name>A0A183C1D2_GLOPA</name>
<proteinExistence type="predicted"/>
<reference evidence="4" key="2">
    <citation type="submission" date="2016-06" db="UniProtKB">
        <authorList>
            <consortium name="WormBaseParasite"/>
        </authorList>
    </citation>
    <scope>IDENTIFICATION</scope>
</reference>
<evidence type="ECO:0000256" key="1">
    <source>
        <dbReference type="SAM" id="MobiDB-lite"/>
    </source>
</evidence>
<sequence length="156" mass="17396">MNNLCWSPQFLWLLIFEFGNTSPVHPNEDKAALKVALLIEQTEKQTPPVQKIKAPVDYDLQRTAANAAAIVYGWLPAEKQPKKIKDQEAPKSVPNPPPKDILTENVKRKIRPKNNKKAATGLPPIFAAHAVYGWLPKKPKLMDDDERASALSALNV</sequence>
<dbReference type="Proteomes" id="UP000050741">
    <property type="component" value="Unassembled WGS sequence"/>
</dbReference>
<evidence type="ECO:0000256" key="2">
    <source>
        <dbReference type="SAM" id="SignalP"/>
    </source>
</evidence>